<feature type="transmembrane region" description="Helical" evidence="1">
    <location>
        <begin position="73"/>
        <end position="94"/>
    </location>
</feature>
<name>A0A3B0UF33_9ZZZZ</name>
<evidence type="ECO:0008006" key="3">
    <source>
        <dbReference type="Google" id="ProtNLM"/>
    </source>
</evidence>
<feature type="transmembrane region" description="Helical" evidence="1">
    <location>
        <begin position="136"/>
        <end position="153"/>
    </location>
</feature>
<keyword evidence="1" id="KW-0472">Membrane</keyword>
<evidence type="ECO:0000256" key="1">
    <source>
        <dbReference type="SAM" id="Phobius"/>
    </source>
</evidence>
<protein>
    <recommendedName>
        <fullName evidence="3">DUF2306 domain-containing protein</fullName>
    </recommendedName>
</protein>
<dbReference type="EMBL" id="UOEQ01000191">
    <property type="protein sequence ID" value="VAW18954.1"/>
    <property type="molecule type" value="Genomic_DNA"/>
</dbReference>
<keyword evidence="1" id="KW-0812">Transmembrane</keyword>
<dbReference type="Pfam" id="PF10067">
    <property type="entry name" value="DUF2306"/>
    <property type="match status" value="1"/>
</dbReference>
<evidence type="ECO:0000313" key="2">
    <source>
        <dbReference type="EMBL" id="VAW18954.1"/>
    </source>
</evidence>
<keyword evidence="1" id="KW-1133">Transmembrane helix</keyword>
<feature type="transmembrane region" description="Helical" evidence="1">
    <location>
        <begin position="39"/>
        <end position="61"/>
    </location>
</feature>
<dbReference type="AlphaFoldDB" id="A0A3B0UF33"/>
<gene>
    <name evidence="2" type="ORF">MNBD_ALPHA11-1604</name>
</gene>
<dbReference type="InterPro" id="IPR018750">
    <property type="entry name" value="DUF2306_membrane"/>
</dbReference>
<feature type="transmembrane region" description="Helical" evidence="1">
    <location>
        <begin position="106"/>
        <end position="124"/>
    </location>
</feature>
<reference evidence="2" key="1">
    <citation type="submission" date="2018-06" db="EMBL/GenBank/DDBJ databases">
        <authorList>
            <person name="Zhirakovskaya E."/>
        </authorList>
    </citation>
    <scope>NUCLEOTIDE SEQUENCE</scope>
</reference>
<organism evidence="2">
    <name type="scientific">hydrothermal vent metagenome</name>
    <dbReference type="NCBI Taxonomy" id="652676"/>
    <lineage>
        <taxon>unclassified sequences</taxon>
        <taxon>metagenomes</taxon>
        <taxon>ecological metagenomes</taxon>
    </lineage>
</organism>
<accession>A0A3B0UF33</accession>
<proteinExistence type="predicted"/>
<sequence length="172" mass="19075">MNLSVLLEANIAILIHAVAAMIAVLLGAIILFGKKGDNFHIYLGRIWSVSMVMVIVSSAFISELRIWGPFSPIHIFTVLGAVGLAQGIYYIRIGNINAHKASMRNLYYWGLGVAGTFAFMPGRVMNAMFFPNDPLSGFYLILAAFLIVMGFRSRTGKGFIFRLQSEYFGRKN</sequence>
<feature type="transmembrane region" description="Helical" evidence="1">
    <location>
        <begin position="12"/>
        <end position="32"/>
    </location>
</feature>